<sequence>MWLMALISEFKHLTQTNKKGFHSLNLQMICDATLRFLDVVAKWPESVHDSRMFRESALR</sequence>
<comment type="caution">
    <text evidence="4">The sequence shown here is derived from an EMBL/GenBank/DDBJ whole genome shotgun (WGS) entry which is preliminary data.</text>
</comment>
<dbReference type="Proteomes" id="UP000828390">
    <property type="component" value="Unassembled WGS sequence"/>
</dbReference>
<evidence type="ECO:0000259" key="3">
    <source>
        <dbReference type="Pfam" id="PF13359"/>
    </source>
</evidence>
<evidence type="ECO:0000256" key="2">
    <source>
        <dbReference type="ARBA" id="ARBA00022723"/>
    </source>
</evidence>
<feature type="domain" description="DDE Tnp4" evidence="3">
    <location>
        <begin position="16"/>
        <end position="58"/>
    </location>
</feature>
<name>A0A9D4S3L3_DREPO</name>
<dbReference type="EMBL" id="JAIWYP010000001">
    <property type="protein sequence ID" value="KAH3888662.1"/>
    <property type="molecule type" value="Genomic_DNA"/>
</dbReference>
<evidence type="ECO:0000313" key="5">
    <source>
        <dbReference type="Proteomes" id="UP000828390"/>
    </source>
</evidence>
<dbReference type="Pfam" id="PF13359">
    <property type="entry name" value="DDE_Tnp_4"/>
    <property type="match status" value="1"/>
</dbReference>
<protein>
    <recommendedName>
        <fullName evidence="3">DDE Tnp4 domain-containing protein</fullName>
    </recommendedName>
</protein>
<accession>A0A9D4S3L3</accession>
<evidence type="ECO:0000256" key="1">
    <source>
        <dbReference type="ARBA" id="ARBA00001968"/>
    </source>
</evidence>
<proteinExistence type="predicted"/>
<reference evidence="4" key="1">
    <citation type="journal article" date="2019" name="bioRxiv">
        <title>The Genome of the Zebra Mussel, Dreissena polymorpha: A Resource for Invasive Species Research.</title>
        <authorList>
            <person name="McCartney M.A."/>
            <person name="Auch B."/>
            <person name="Kono T."/>
            <person name="Mallez S."/>
            <person name="Zhang Y."/>
            <person name="Obille A."/>
            <person name="Becker A."/>
            <person name="Abrahante J.E."/>
            <person name="Garbe J."/>
            <person name="Badalamenti J.P."/>
            <person name="Herman A."/>
            <person name="Mangelson H."/>
            <person name="Liachko I."/>
            <person name="Sullivan S."/>
            <person name="Sone E.D."/>
            <person name="Koren S."/>
            <person name="Silverstein K.A.T."/>
            <person name="Beckman K.B."/>
            <person name="Gohl D.M."/>
        </authorList>
    </citation>
    <scope>NUCLEOTIDE SEQUENCE</scope>
    <source>
        <strain evidence="4">Duluth1</strain>
        <tissue evidence="4">Whole animal</tissue>
    </source>
</reference>
<dbReference type="GO" id="GO:0046872">
    <property type="term" value="F:metal ion binding"/>
    <property type="evidence" value="ECO:0007669"/>
    <property type="project" value="UniProtKB-KW"/>
</dbReference>
<comment type="cofactor">
    <cofactor evidence="1">
        <name>a divalent metal cation</name>
        <dbReference type="ChEBI" id="CHEBI:60240"/>
    </cofactor>
</comment>
<reference evidence="4" key="2">
    <citation type="submission" date="2020-11" db="EMBL/GenBank/DDBJ databases">
        <authorList>
            <person name="McCartney M.A."/>
            <person name="Auch B."/>
            <person name="Kono T."/>
            <person name="Mallez S."/>
            <person name="Becker A."/>
            <person name="Gohl D.M."/>
            <person name="Silverstein K.A.T."/>
            <person name="Koren S."/>
            <person name="Bechman K.B."/>
            <person name="Herman A."/>
            <person name="Abrahante J.E."/>
            <person name="Garbe J."/>
        </authorList>
    </citation>
    <scope>NUCLEOTIDE SEQUENCE</scope>
    <source>
        <strain evidence="4">Duluth1</strain>
        <tissue evidence="4">Whole animal</tissue>
    </source>
</reference>
<keyword evidence="5" id="KW-1185">Reference proteome</keyword>
<gene>
    <name evidence="4" type="ORF">DPMN_012701</name>
</gene>
<evidence type="ECO:0000313" key="4">
    <source>
        <dbReference type="EMBL" id="KAH3888662.1"/>
    </source>
</evidence>
<organism evidence="4 5">
    <name type="scientific">Dreissena polymorpha</name>
    <name type="common">Zebra mussel</name>
    <name type="synonym">Mytilus polymorpha</name>
    <dbReference type="NCBI Taxonomy" id="45954"/>
    <lineage>
        <taxon>Eukaryota</taxon>
        <taxon>Metazoa</taxon>
        <taxon>Spiralia</taxon>
        <taxon>Lophotrochozoa</taxon>
        <taxon>Mollusca</taxon>
        <taxon>Bivalvia</taxon>
        <taxon>Autobranchia</taxon>
        <taxon>Heteroconchia</taxon>
        <taxon>Euheterodonta</taxon>
        <taxon>Imparidentia</taxon>
        <taxon>Neoheterodontei</taxon>
        <taxon>Myida</taxon>
        <taxon>Dreissenoidea</taxon>
        <taxon>Dreissenidae</taxon>
        <taxon>Dreissena</taxon>
    </lineage>
</organism>
<dbReference type="InterPro" id="IPR027806">
    <property type="entry name" value="HARBI1_dom"/>
</dbReference>
<keyword evidence="2" id="KW-0479">Metal-binding</keyword>
<dbReference type="AlphaFoldDB" id="A0A9D4S3L3"/>